<feature type="transmembrane region" description="Helical" evidence="6">
    <location>
        <begin position="440"/>
        <end position="461"/>
    </location>
</feature>
<dbReference type="PANTHER" id="PTHR13360">
    <property type="entry name" value="ACTIVATING SIGNAL COINTEGRATOR 1 COMPLEX SUBUNIT 1"/>
    <property type="match status" value="1"/>
</dbReference>
<evidence type="ECO:0000256" key="6">
    <source>
        <dbReference type="SAM" id="Phobius"/>
    </source>
</evidence>
<keyword evidence="5" id="KW-0694">RNA-binding</keyword>
<reference evidence="8 9" key="1">
    <citation type="submission" date="2013-05" db="EMBL/GenBank/DDBJ databases">
        <title>Draft genome of the parasitic nematode Anyclostoma ceylanicum.</title>
        <authorList>
            <person name="Mitreva M."/>
        </authorList>
    </citation>
    <scope>NUCLEOTIDE SEQUENCE [LARGE SCALE GENOMIC DNA]</scope>
</reference>
<feature type="transmembrane region" description="Helical" evidence="6">
    <location>
        <begin position="521"/>
        <end position="544"/>
    </location>
</feature>
<dbReference type="SUPFAM" id="SSF54791">
    <property type="entry name" value="Eukaryotic type KH-domain (KH-domain type I)"/>
    <property type="match status" value="1"/>
</dbReference>
<protein>
    <submittedName>
        <fullName evidence="8">KH domain protein</fullName>
    </submittedName>
</protein>
<organism evidence="8 9">
    <name type="scientific">Ancylostoma ceylanicum</name>
    <dbReference type="NCBI Taxonomy" id="53326"/>
    <lineage>
        <taxon>Eukaryota</taxon>
        <taxon>Metazoa</taxon>
        <taxon>Ecdysozoa</taxon>
        <taxon>Nematoda</taxon>
        <taxon>Chromadorea</taxon>
        <taxon>Rhabditida</taxon>
        <taxon>Rhabditina</taxon>
        <taxon>Rhabditomorpha</taxon>
        <taxon>Strongyloidea</taxon>
        <taxon>Ancylostomatidae</taxon>
        <taxon>Ancylostomatinae</taxon>
        <taxon>Ancylostoma</taxon>
    </lineage>
</organism>
<dbReference type="GO" id="GO:0006355">
    <property type="term" value="P:regulation of DNA-templated transcription"/>
    <property type="evidence" value="ECO:0007669"/>
    <property type="project" value="TreeGrafter"/>
</dbReference>
<dbReference type="PROSITE" id="PS50850">
    <property type="entry name" value="MFS"/>
    <property type="match status" value="1"/>
</dbReference>
<dbReference type="Gene3D" id="1.20.1250.20">
    <property type="entry name" value="MFS general substrate transporter like domains"/>
    <property type="match status" value="1"/>
</dbReference>
<dbReference type="EMBL" id="KE126563">
    <property type="protein sequence ID" value="EPB66073.1"/>
    <property type="molecule type" value="Genomic_DNA"/>
</dbReference>
<keyword evidence="3 6" id="KW-1133">Transmembrane helix</keyword>
<accession>A0A0D6L5U0</accession>
<dbReference type="CDD" id="cd00105">
    <property type="entry name" value="KH-I"/>
    <property type="match status" value="1"/>
</dbReference>
<dbReference type="PANTHER" id="PTHR13360:SF1">
    <property type="entry name" value="ACTIVATING SIGNAL COINTEGRATOR 1 COMPLEX SUBUNIT 1"/>
    <property type="match status" value="1"/>
</dbReference>
<dbReference type="InterPro" id="IPR004087">
    <property type="entry name" value="KH_dom"/>
</dbReference>
<dbReference type="InterPro" id="IPR036259">
    <property type="entry name" value="MFS_trans_sf"/>
</dbReference>
<gene>
    <name evidence="8" type="ORF">ANCCEY_14837</name>
</gene>
<dbReference type="Pfam" id="PF10469">
    <property type="entry name" value="AKAP7_NLS"/>
    <property type="match status" value="1"/>
</dbReference>
<evidence type="ECO:0000313" key="8">
    <source>
        <dbReference type="EMBL" id="EPB66073.1"/>
    </source>
</evidence>
<feature type="domain" description="Major facilitator superfamily (MFS) profile" evidence="7">
    <location>
        <begin position="443"/>
        <end position="557"/>
    </location>
</feature>
<dbReference type="GO" id="GO:0003723">
    <property type="term" value="F:RNA binding"/>
    <property type="evidence" value="ECO:0007669"/>
    <property type="project" value="UniProtKB-UniRule"/>
</dbReference>
<proteinExistence type="predicted"/>
<evidence type="ECO:0000313" key="9">
    <source>
        <dbReference type="Proteomes" id="UP000054495"/>
    </source>
</evidence>
<comment type="subcellular location">
    <subcellularLocation>
        <location evidence="1">Membrane</location>
        <topology evidence="1">Multi-pass membrane protein</topology>
    </subcellularLocation>
</comment>
<dbReference type="InterPro" id="IPR019510">
    <property type="entry name" value="AKAP7-like_phosphoesterase"/>
</dbReference>
<dbReference type="Gene3D" id="3.30.1370.10">
    <property type="entry name" value="K Homology domain, type 1"/>
    <property type="match status" value="1"/>
</dbReference>
<dbReference type="InterPro" id="IPR036612">
    <property type="entry name" value="KH_dom_type_1_sf"/>
</dbReference>
<feature type="transmembrane region" description="Helical" evidence="6">
    <location>
        <begin position="401"/>
        <end position="419"/>
    </location>
</feature>
<evidence type="ECO:0000256" key="4">
    <source>
        <dbReference type="ARBA" id="ARBA00023136"/>
    </source>
</evidence>
<feature type="non-terminal residue" evidence="8">
    <location>
        <position position="557"/>
    </location>
</feature>
<dbReference type="Proteomes" id="UP000054495">
    <property type="component" value="Unassembled WGS sequence"/>
</dbReference>
<keyword evidence="4 6" id="KW-0472">Membrane</keyword>
<dbReference type="Gene3D" id="3.90.1140.10">
    <property type="entry name" value="Cyclic phosphodiesterase"/>
    <property type="match status" value="1"/>
</dbReference>
<keyword evidence="9" id="KW-1185">Reference proteome</keyword>
<sequence>MASFPLYAETYRIGNRVYRRNEYKRSAPGGVGDTGDTPDVYADDFEEDGPNRLWKNPKKGPDLRQCPFAKAPFLLHTRKTESGVTVLHLHPYVILAGTPAKRERESPEESELQPEPVRKVCDSDPRVSYEGGKYMAEIYVPSAFHGKLIGMRGAMRRELEESTECRLTIPRKGQTGNIEIKSFVGLENVQRCLDRIELLVAEARRTAPLTHFVSVPCSSPEVIHAFEMFKEAVMGNERIPEESRNPELFTAPIKLHITVCVLWLFDDEEQKKAADVITGCREEIIASLPHVPYEVEVNGVETWEDDPSNVKVIYGGIRSEPLQNMCDLIRKKLVIAGVSPSKEKSISTLDSSVRMHMTLMKSTYASRDKPRAFDAAVILDEYKDYHFGTFTINKNQLDEAVASWSSTAMTLGYVLGTIAGSTWIERTMGVRTWLHRIRQVFIFSLLAFASNFEYGFSTTYLNTPVEQFKVFLNESFEKMDKTMTETTYSMLWNLILNIWFVGFFIGIWFSPLLNDRFGRKVGFLIGCGLALIGAVLRLFAVIFYRPELLIAGRFLTS</sequence>
<evidence type="ECO:0000256" key="3">
    <source>
        <dbReference type="ARBA" id="ARBA00022989"/>
    </source>
</evidence>
<evidence type="ECO:0000259" key="7">
    <source>
        <dbReference type="PROSITE" id="PS50850"/>
    </source>
</evidence>
<dbReference type="InterPro" id="IPR005828">
    <property type="entry name" value="MFS_sugar_transport-like"/>
</dbReference>
<dbReference type="GO" id="GO:0016020">
    <property type="term" value="C:membrane"/>
    <property type="evidence" value="ECO:0007669"/>
    <property type="project" value="UniProtKB-SubCell"/>
</dbReference>
<keyword evidence="2 6" id="KW-0812">Transmembrane</keyword>
<dbReference type="AlphaFoldDB" id="A0A0D6L5U0"/>
<dbReference type="GO" id="GO:0006307">
    <property type="term" value="P:DNA alkylation repair"/>
    <property type="evidence" value="ECO:0007669"/>
    <property type="project" value="InterPro"/>
</dbReference>
<feature type="transmembrane region" description="Helical" evidence="6">
    <location>
        <begin position="490"/>
        <end position="509"/>
    </location>
</feature>
<dbReference type="GO" id="GO:0005634">
    <property type="term" value="C:nucleus"/>
    <property type="evidence" value="ECO:0007669"/>
    <property type="project" value="TreeGrafter"/>
</dbReference>
<evidence type="ECO:0000256" key="1">
    <source>
        <dbReference type="ARBA" id="ARBA00004141"/>
    </source>
</evidence>
<dbReference type="SUPFAM" id="SSF103473">
    <property type="entry name" value="MFS general substrate transporter"/>
    <property type="match status" value="1"/>
</dbReference>
<name>A0A0D6L5U0_9BILA</name>
<dbReference type="Pfam" id="PF00013">
    <property type="entry name" value="KH_1"/>
    <property type="match status" value="1"/>
</dbReference>
<dbReference type="SMART" id="SM00322">
    <property type="entry name" value="KH"/>
    <property type="match status" value="1"/>
</dbReference>
<dbReference type="InterPro" id="IPR004088">
    <property type="entry name" value="KH_dom_type_1"/>
</dbReference>
<dbReference type="Pfam" id="PF00083">
    <property type="entry name" value="Sugar_tr"/>
    <property type="match status" value="1"/>
</dbReference>
<dbReference type="PROSITE" id="PS50084">
    <property type="entry name" value="KH_TYPE_1"/>
    <property type="match status" value="1"/>
</dbReference>
<dbReference type="InterPro" id="IPR020846">
    <property type="entry name" value="MFS_dom"/>
</dbReference>
<dbReference type="InterPro" id="IPR009210">
    <property type="entry name" value="ASCC1"/>
</dbReference>
<evidence type="ECO:0000256" key="2">
    <source>
        <dbReference type="ARBA" id="ARBA00022692"/>
    </source>
</evidence>
<evidence type="ECO:0000256" key="5">
    <source>
        <dbReference type="PROSITE-ProRule" id="PRU00117"/>
    </source>
</evidence>
<dbReference type="GO" id="GO:0022857">
    <property type="term" value="F:transmembrane transporter activity"/>
    <property type="evidence" value="ECO:0007669"/>
    <property type="project" value="InterPro"/>
</dbReference>